<sequence length="118" mass="13132">MPPHPRNYRGTDSDLHPARCGASRRHRASVLLSCSASAALDTSSLARLIVYAARVQSAYNLSVFEHSLFQTTAQDHLDHDIEDDIEDEFHLRYLPPCDAFRVRAASELSSASMSAMTR</sequence>
<accession>A0A1C7LK52</accession>
<dbReference type="AlphaFoldDB" id="A0A1C7LK52"/>
<dbReference type="EMBL" id="LUGG01000053">
    <property type="protein sequence ID" value="OBZ65141.1"/>
    <property type="molecule type" value="Genomic_DNA"/>
</dbReference>
<dbReference type="Proteomes" id="UP000092993">
    <property type="component" value="Unassembled WGS sequence"/>
</dbReference>
<keyword evidence="2" id="KW-1185">Reference proteome</keyword>
<evidence type="ECO:0000313" key="1">
    <source>
        <dbReference type="EMBL" id="OBZ65141.1"/>
    </source>
</evidence>
<protein>
    <submittedName>
        <fullName evidence="1">Uncharacterized protein</fullName>
    </submittedName>
</protein>
<name>A0A1C7LK52_GRIFR</name>
<proteinExistence type="predicted"/>
<gene>
    <name evidence="1" type="ORF">A0H81_14858</name>
</gene>
<reference evidence="1 2" key="1">
    <citation type="submission" date="2016-03" db="EMBL/GenBank/DDBJ databases">
        <title>Whole genome sequencing of Grifola frondosa 9006-11.</title>
        <authorList>
            <person name="Min B."/>
            <person name="Park H."/>
            <person name="Kim J.-G."/>
            <person name="Cho H."/>
            <person name="Oh Y.-L."/>
            <person name="Kong W.-S."/>
            <person name="Choi I.-G."/>
        </authorList>
    </citation>
    <scope>NUCLEOTIDE SEQUENCE [LARGE SCALE GENOMIC DNA]</scope>
    <source>
        <strain evidence="1 2">9006-11</strain>
    </source>
</reference>
<comment type="caution">
    <text evidence="1">The sequence shown here is derived from an EMBL/GenBank/DDBJ whole genome shotgun (WGS) entry which is preliminary data.</text>
</comment>
<organism evidence="1 2">
    <name type="scientific">Grifola frondosa</name>
    <name type="common">Maitake</name>
    <name type="synonym">Polyporus frondosus</name>
    <dbReference type="NCBI Taxonomy" id="5627"/>
    <lineage>
        <taxon>Eukaryota</taxon>
        <taxon>Fungi</taxon>
        <taxon>Dikarya</taxon>
        <taxon>Basidiomycota</taxon>
        <taxon>Agaricomycotina</taxon>
        <taxon>Agaricomycetes</taxon>
        <taxon>Polyporales</taxon>
        <taxon>Grifolaceae</taxon>
        <taxon>Grifola</taxon>
    </lineage>
</organism>
<evidence type="ECO:0000313" key="2">
    <source>
        <dbReference type="Proteomes" id="UP000092993"/>
    </source>
</evidence>